<dbReference type="SUPFAM" id="SSF52047">
    <property type="entry name" value="RNI-like"/>
    <property type="match status" value="1"/>
</dbReference>
<feature type="domain" description="F-box" evidence="2">
    <location>
        <begin position="21"/>
        <end position="51"/>
    </location>
</feature>
<gene>
    <name evidence="3" type="ORF">CVIRNUC_003148</name>
</gene>
<name>A0AAV1HY82_9CHLO</name>
<reference evidence="3 4" key="1">
    <citation type="submission" date="2023-10" db="EMBL/GenBank/DDBJ databases">
        <authorList>
            <person name="Maclean D."/>
            <person name="Macfadyen A."/>
        </authorList>
    </citation>
    <scope>NUCLEOTIDE SEQUENCE [LARGE SCALE GENOMIC DNA]</scope>
</reference>
<comment type="subcellular location">
    <subcellularLocation>
        <location evidence="1">Cytoplasm</location>
        <location evidence="1">Cytoskeleton</location>
        <location evidence="1">Cilium axoneme</location>
    </subcellularLocation>
</comment>
<evidence type="ECO:0000313" key="3">
    <source>
        <dbReference type="EMBL" id="CAK0764337.1"/>
    </source>
</evidence>
<dbReference type="InterPro" id="IPR001810">
    <property type="entry name" value="F-box_dom"/>
</dbReference>
<dbReference type="Gene3D" id="3.80.10.10">
    <property type="entry name" value="Ribonuclease Inhibitor"/>
    <property type="match status" value="1"/>
</dbReference>
<dbReference type="Proteomes" id="UP001314263">
    <property type="component" value="Unassembled WGS sequence"/>
</dbReference>
<dbReference type="GO" id="GO:0005930">
    <property type="term" value="C:axoneme"/>
    <property type="evidence" value="ECO:0007669"/>
    <property type="project" value="UniProtKB-SubCell"/>
</dbReference>
<dbReference type="AlphaFoldDB" id="A0AAV1HY82"/>
<evidence type="ECO:0000256" key="1">
    <source>
        <dbReference type="ARBA" id="ARBA00004430"/>
    </source>
</evidence>
<protein>
    <recommendedName>
        <fullName evidence="2">F-box domain-containing protein</fullName>
    </recommendedName>
</protein>
<organism evidence="3 4">
    <name type="scientific">Coccomyxa viridis</name>
    <dbReference type="NCBI Taxonomy" id="1274662"/>
    <lineage>
        <taxon>Eukaryota</taxon>
        <taxon>Viridiplantae</taxon>
        <taxon>Chlorophyta</taxon>
        <taxon>core chlorophytes</taxon>
        <taxon>Trebouxiophyceae</taxon>
        <taxon>Trebouxiophyceae incertae sedis</taxon>
        <taxon>Coccomyxaceae</taxon>
        <taxon>Coccomyxa</taxon>
    </lineage>
</organism>
<evidence type="ECO:0000313" key="4">
    <source>
        <dbReference type="Proteomes" id="UP001314263"/>
    </source>
</evidence>
<proteinExistence type="predicted"/>
<dbReference type="Pfam" id="PF00646">
    <property type="entry name" value="F-box"/>
    <property type="match status" value="1"/>
</dbReference>
<dbReference type="InterPro" id="IPR032675">
    <property type="entry name" value="LRR_dom_sf"/>
</dbReference>
<accession>A0AAV1HY82</accession>
<comment type="caution">
    <text evidence="3">The sequence shown here is derived from an EMBL/GenBank/DDBJ whole genome shotgun (WGS) entry which is preliminary data.</text>
</comment>
<sequence>MPTETRSTCDGVVQTRIDQPQLPEDIWQNISNYLSTEEWAKAAGTCKTTYRMPLKWARLGRHTPPEGWEFVLQRCARIVGMDIDLEGDAEDVSRAEELMKGFTMQATSGAQHRSSKAFASLKELRISWRFLTNCDAQHASHMALVNMALVCHSLEVLVLSCDLLAVLPAFGAIKHLVVEQPNMQAMSVGLRGLPVLQTLSLINSDRSDTYRCDKSWELALDRHMNLQHLHLQNLVLRSTTVGSACRVHASYAGRLGIQKNDPHEDFATWARSDLWRNVGPQLSSISVQDHDSIMGPFGFGTREAALMEMLSVDRELDYVSLNFYQIGTSHEPLVVSPSVSMGLVRARTLRLWCTKRCHVQVECGAPLAWVNFSLQSGGDIGLIFNGGFDFVRGLQDFEIACGAFCGPGCVELEQALAPLGRSIHRCRNNLQWSLNSFEQGHVPKEFCQLMLCGCCACLSCLRANGKLMQGSLLSREGQPA</sequence>
<keyword evidence="4" id="KW-1185">Reference proteome</keyword>
<evidence type="ECO:0000259" key="2">
    <source>
        <dbReference type="Pfam" id="PF00646"/>
    </source>
</evidence>
<dbReference type="EMBL" id="CAUYUE010000004">
    <property type="protein sequence ID" value="CAK0764337.1"/>
    <property type="molecule type" value="Genomic_DNA"/>
</dbReference>